<dbReference type="AlphaFoldDB" id="A0A1I3DCT7"/>
<evidence type="ECO:0000256" key="3">
    <source>
        <dbReference type="ARBA" id="ARBA00022741"/>
    </source>
</evidence>
<name>A0A1I3DCT7_9BURK</name>
<dbReference type="STRING" id="420953.SAMN05192543_101235"/>
<dbReference type="PANTHER" id="PTHR43785:SF12">
    <property type="entry name" value="TYPE-1 GLUTAMINE SYNTHETASE 2"/>
    <property type="match status" value="1"/>
</dbReference>
<dbReference type="SUPFAM" id="SSF55931">
    <property type="entry name" value="Glutamine synthetase/guanido kinase"/>
    <property type="match status" value="1"/>
</dbReference>
<evidence type="ECO:0000256" key="2">
    <source>
        <dbReference type="ARBA" id="ARBA00022598"/>
    </source>
</evidence>
<evidence type="ECO:0000313" key="9">
    <source>
        <dbReference type="Proteomes" id="UP000199548"/>
    </source>
</evidence>
<proteinExistence type="inferred from homology"/>
<dbReference type="GO" id="GO:0005524">
    <property type="term" value="F:ATP binding"/>
    <property type="evidence" value="ECO:0007669"/>
    <property type="project" value="UniProtKB-KW"/>
</dbReference>
<dbReference type="SMART" id="SM01230">
    <property type="entry name" value="Gln-synt_C"/>
    <property type="match status" value="1"/>
</dbReference>
<dbReference type="InterPro" id="IPR014746">
    <property type="entry name" value="Gln_synth/guanido_kin_cat_dom"/>
</dbReference>
<organism evidence="8 9">
    <name type="scientific">Paraburkholderia megapolitana</name>
    <dbReference type="NCBI Taxonomy" id="420953"/>
    <lineage>
        <taxon>Bacteria</taxon>
        <taxon>Pseudomonadati</taxon>
        <taxon>Pseudomonadota</taxon>
        <taxon>Betaproteobacteria</taxon>
        <taxon>Burkholderiales</taxon>
        <taxon>Burkholderiaceae</taxon>
        <taxon>Paraburkholderia</taxon>
    </lineage>
</organism>
<evidence type="ECO:0000313" key="8">
    <source>
        <dbReference type="EMBL" id="SFH84523.1"/>
    </source>
</evidence>
<evidence type="ECO:0000256" key="5">
    <source>
        <dbReference type="PROSITE-ProRule" id="PRU01331"/>
    </source>
</evidence>
<dbReference type="OrthoDB" id="9807095at2"/>
<dbReference type="GO" id="GO:0042402">
    <property type="term" value="P:biogenic amine catabolic process"/>
    <property type="evidence" value="ECO:0007669"/>
    <property type="project" value="UniProtKB-ARBA"/>
</dbReference>
<dbReference type="GO" id="GO:0004356">
    <property type="term" value="F:glutamine synthetase activity"/>
    <property type="evidence" value="ECO:0007669"/>
    <property type="project" value="InterPro"/>
</dbReference>
<protein>
    <submittedName>
        <fullName evidence="8">Glutamine synthetase</fullName>
    </submittedName>
</protein>
<dbReference type="GO" id="GO:0006542">
    <property type="term" value="P:glutamine biosynthetic process"/>
    <property type="evidence" value="ECO:0007669"/>
    <property type="project" value="InterPro"/>
</dbReference>
<gene>
    <name evidence="8" type="ORF">SAMN05192543_101235</name>
</gene>
<feature type="domain" description="GS catalytic" evidence="7">
    <location>
        <begin position="131"/>
        <end position="469"/>
    </location>
</feature>
<evidence type="ECO:0000256" key="6">
    <source>
        <dbReference type="RuleBase" id="RU000384"/>
    </source>
</evidence>
<keyword evidence="9" id="KW-1185">Reference proteome</keyword>
<evidence type="ECO:0000259" key="7">
    <source>
        <dbReference type="PROSITE" id="PS51987"/>
    </source>
</evidence>
<sequence length="469" mass="53063">MNQHANEHARPERAIKTAEDAMRLVEASRLTHIKVGMSDIDGVLRGKYLRKDKFLGALKAGFGFCNVVLGWDLDDQMYDNTRYTGWHTAYPDAMVRIVPESCRRLPLEPGDGEDMLFFLAEFTGDAEPVCPRRLLHRVLKRAADMGFDAFAALEYEFFMFEETPHSIREKNYRNLKTWTPGNFGYSVLRSTVEGDFYRQLLDMCEQMDMAIEGLHTETGPGVLEAAIAVDNAADAADKAMLFKTFTKALAQKNQLMATFMAKWSHEYPGQSGHIHLSLRDARTGESVFHDASRPHNMSVRQGAFMAGVQRYLPEFMAMYAQTVNSYSRLVPGYWAPLDATWGVENRTTALRLIPGSEKSQRIEVRIGSADANPYIALAAALGAGLYGIEQALEPDTIVTGNAYTQTFPDHLKLPCTLWESAQRLRQSQAAQTLFGAAFVEHFAATREWEDRQFRRHVTDWELARYFEII</sequence>
<dbReference type="InterPro" id="IPR036651">
    <property type="entry name" value="Gln_synt_N_sf"/>
</dbReference>
<keyword evidence="3" id="KW-0547">Nucleotide-binding</keyword>
<dbReference type="FunFam" id="3.30.590.10:FF:000005">
    <property type="entry name" value="Probable glutamine synthetase"/>
    <property type="match status" value="1"/>
</dbReference>
<keyword evidence="2" id="KW-0436">Ligase</keyword>
<dbReference type="Pfam" id="PF00120">
    <property type="entry name" value="Gln-synt_C"/>
    <property type="match status" value="1"/>
</dbReference>
<dbReference type="GO" id="GO:0006576">
    <property type="term" value="P:biogenic amine metabolic process"/>
    <property type="evidence" value="ECO:0007669"/>
    <property type="project" value="UniProtKB-ARBA"/>
</dbReference>
<reference evidence="8 9" key="1">
    <citation type="submission" date="2016-10" db="EMBL/GenBank/DDBJ databases">
        <authorList>
            <person name="de Groot N.N."/>
        </authorList>
    </citation>
    <scope>NUCLEOTIDE SEQUENCE [LARGE SCALE GENOMIC DNA]</scope>
    <source>
        <strain evidence="8 9">LMG 23650</strain>
    </source>
</reference>
<dbReference type="InterPro" id="IPR008146">
    <property type="entry name" value="Gln_synth_cat_dom"/>
</dbReference>
<dbReference type="EMBL" id="FOQU01000001">
    <property type="protein sequence ID" value="SFH84523.1"/>
    <property type="molecule type" value="Genomic_DNA"/>
</dbReference>
<dbReference type="Gene3D" id="3.10.20.70">
    <property type="entry name" value="Glutamine synthetase, N-terminal domain"/>
    <property type="match status" value="1"/>
</dbReference>
<comment type="similarity">
    <text evidence="1 5 6">Belongs to the glutamine synthetase family.</text>
</comment>
<dbReference type="RefSeq" id="WP_091006521.1">
    <property type="nucleotide sequence ID" value="NZ_CP041743.1"/>
</dbReference>
<dbReference type="Proteomes" id="UP000199548">
    <property type="component" value="Unassembled WGS sequence"/>
</dbReference>
<dbReference type="Gene3D" id="3.30.590.10">
    <property type="entry name" value="Glutamine synthetase/guanido kinase, catalytic domain"/>
    <property type="match status" value="1"/>
</dbReference>
<dbReference type="PROSITE" id="PS51987">
    <property type="entry name" value="GS_CATALYTIC"/>
    <property type="match status" value="1"/>
</dbReference>
<dbReference type="PANTHER" id="PTHR43785">
    <property type="entry name" value="GAMMA-GLUTAMYLPUTRESCINE SYNTHETASE"/>
    <property type="match status" value="1"/>
</dbReference>
<accession>A0A1I3DCT7</accession>
<keyword evidence="4" id="KW-0067">ATP-binding</keyword>
<evidence type="ECO:0000256" key="1">
    <source>
        <dbReference type="ARBA" id="ARBA00009897"/>
    </source>
</evidence>
<evidence type="ECO:0000256" key="4">
    <source>
        <dbReference type="ARBA" id="ARBA00022840"/>
    </source>
</evidence>